<dbReference type="OrthoDB" id="2357446at2"/>
<reference evidence="2 3" key="1">
    <citation type="journal article" date="2015" name="Int. J. Syst. Evol. Microbiol.">
        <title>Exiguobacterium enclense sp. nov., isolated from sediment.</title>
        <authorList>
            <person name="Dastager S.G."/>
            <person name="Mawlankar R."/>
            <person name="Sonalkar V.V."/>
            <person name="Thorat M.N."/>
            <person name="Mual P."/>
            <person name="Verma A."/>
            <person name="Krishnamurthi S."/>
            <person name="Tang S.K."/>
            <person name="Li W.J."/>
        </authorList>
    </citation>
    <scope>NUCLEOTIDE SEQUENCE [LARGE SCALE GENOMIC DNA]</scope>
    <source>
        <strain evidence="2 3">NIO-1109</strain>
    </source>
</reference>
<dbReference type="InterPro" id="IPR019235">
    <property type="entry name" value="DUF2178_TM"/>
</dbReference>
<evidence type="ECO:0008006" key="4">
    <source>
        <dbReference type="Google" id="ProtNLM"/>
    </source>
</evidence>
<accession>A0A0V8GLA7</accession>
<dbReference type="RefSeq" id="WP_058264928.1">
    <property type="nucleotide sequence ID" value="NZ_FMYN01000001.1"/>
</dbReference>
<sequence>MKRVNVLLDIILIGVGLYLTMTDPAAKTLGIILVLAGVTSRITGTVFSPTEPYDERQGEIKIRSGHIAYLVSIGYLFLILILVNLSIIKDIQFALLLALGGQILLFPITLLYVNRKM</sequence>
<keyword evidence="1" id="KW-1133">Transmembrane helix</keyword>
<proteinExistence type="predicted"/>
<dbReference type="Pfam" id="PF09946">
    <property type="entry name" value="DUF2178"/>
    <property type="match status" value="1"/>
</dbReference>
<evidence type="ECO:0000313" key="2">
    <source>
        <dbReference type="EMBL" id="KSU50895.1"/>
    </source>
</evidence>
<dbReference type="Proteomes" id="UP000053797">
    <property type="component" value="Unassembled WGS sequence"/>
</dbReference>
<evidence type="ECO:0000313" key="3">
    <source>
        <dbReference type="Proteomes" id="UP000053797"/>
    </source>
</evidence>
<protein>
    <recommendedName>
        <fullName evidence="4">DUF2178 domain-containing protein</fullName>
    </recommendedName>
</protein>
<comment type="caution">
    <text evidence="2">The sequence shown here is derived from an EMBL/GenBank/DDBJ whole genome shotgun (WGS) entry which is preliminary data.</text>
</comment>
<organism evidence="2 3">
    <name type="scientific">Exiguobacterium indicum</name>
    <dbReference type="NCBI Taxonomy" id="296995"/>
    <lineage>
        <taxon>Bacteria</taxon>
        <taxon>Bacillati</taxon>
        <taxon>Bacillota</taxon>
        <taxon>Bacilli</taxon>
        <taxon>Bacillales</taxon>
        <taxon>Bacillales Family XII. Incertae Sedis</taxon>
        <taxon>Exiguobacterium</taxon>
    </lineage>
</organism>
<keyword evidence="1" id="KW-0472">Membrane</keyword>
<name>A0A0V8GLA7_9BACL</name>
<keyword evidence="1" id="KW-0812">Transmembrane</keyword>
<dbReference type="EMBL" id="LNQL01000001">
    <property type="protein sequence ID" value="KSU50895.1"/>
    <property type="molecule type" value="Genomic_DNA"/>
</dbReference>
<gene>
    <name evidence="2" type="ORF">AS033_05810</name>
</gene>
<dbReference type="AlphaFoldDB" id="A0A0V8GLA7"/>
<feature type="transmembrane region" description="Helical" evidence="1">
    <location>
        <begin position="67"/>
        <end position="87"/>
    </location>
</feature>
<feature type="transmembrane region" description="Helical" evidence="1">
    <location>
        <begin position="93"/>
        <end position="113"/>
    </location>
</feature>
<evidence type="ECO:0000256" key="1">
    <source>
        <dbReference type="SAM" id="Phobius"/>
    </source>
</evidence>